<dbReference type="GO" id="GO:0016787">
    <property type="term" value="F:hydrolase activity"/>
    <property type="evidence" value="ECO:0007669"/>
    <property type="project" value="UniProtKB-KW"/>
</dbReference>
<reference evidence="4" key="1">
    <citation type="journal article" date="2019" name="Int. J. Syst. Evol. Microbiol.">
        <title>The Global Catalogue of Microorganisms (GCM) 10K type strain sequencing project: providing services to taxonomists for standard genome sequencing and annotation.</title>
        <authorList>
            <consortium name="The Broad Institute Genomics Platform"/>
            <consortium name="The Broad Institute Genome Sequencing Center for Infectious Disease"/>
            <person name="Wu L."/>
            <person name="Ma J."/>
        </authorList>
    </citation>
    <scope>NUCLEOTIDE SEQUENCE [LARGE SCALE GENOMIC DNA]</scope>
    <source>
        <strain evidence="4">YIM 94188</strain>
    </source>
</reference>
<comment type="caution">
    <text evidence="3">The sequence shown here is derived from an EMBL/GenBank/DDBJ whole genome shotgun (WGS) entry which is preliminary data.</text>
</comment>
<dbReference type="InterPro" id="IPR013094">
    <property type="entry name" value="AB_hydrolase_3"/>
</dbReference>
<accession>A0ABW0ZL26</accession>
<dbReference type="EMBL" id="JBHSNS010000013">
    <property type="protein sequence ID" value="MFC5731202.1"/>
    <property type="molecule type" value="Genomic_DNA"/>
</dbReference>
<dbReference type="InterPro" id="IPR050300">
    <property type="entry name" value="GDXG_lipolytic_enzyme"/>
</dbReference>
<evidence type="ECO:0000256" key="1">
    <source>
        <dbReference type="ARBA" id="ARBA00022801"/>
    </source>
</evidence>
<dbReference type="SUPFAM" id="SSF53474">
    <property type="entry name" value="alpha/beta-Hydrolases"/>
    <property type="match status" value="1"/>
</dbReference>
<feature type="domain" description="Alpha/beta hydrolase fold-3" evidence="2">
    <location>
        <begin position="89"/>
        <end position="286"/>
    </location>
</feature>
<dbReference type="Gene3D" id="3.40.50.1820">
    <property type="entry name" value="alpha/beta hydrolase"/>
    <property type="match status" value="1"/>
</dbReference>
<evidence type="ECO:0000313" key="3">
    <source>
        <dbReference type="EMBL" id="MFC5731202.1"/>
    </source>
</evidence>
<dbReference type="Pfam" id="PF07859">
    <property type="entry name" value="Abhydrolase_3"/>
    <property type="match status" value="1"/>
</dbReference>
<keyword evidence="1 3" id="KW-0378">Hydrolase</keyword>
<proteinExistence type="predicted"/>
<dbReference type="Proteomes" id="UP001596072">
    <property type="component" value="Unassembled WGS sequence"/>
</dbReference>
<dbReference type="InterPro" id="IPR029058">
    <property type="entry name" value="AB_hydrolase_fold"/>
</dbReference>
<dbReference type="RefSeq" id="WP_136435362.1">
    <property type="nucleotide sequence ID" value="NZ_JBHSNS010000013.1"/>
</dbReference>
<name>A0ABW0ZL26_9ACTN</name>
<keyword evidence="4" id="KW-1185">Reference proteome</keyword>
<evidence type="ECO:0000259" key="2">
    <source>
        <dbReference type="Pfam" id="PF07859"/>
    </source>
</evidence>
<sequence>MVTERPGASTAFVADLDDEIRDLRDKSREAALAPLIELSPTDARERVRGGNRLCAAGPVDVDTAEVVAEHDGRYVDVRVYESPDAAVTLVYAHGGGWVTGDLDYTDELCRFVASGGVRVVSVDYRLAPEHPFPAAFEDMLTATLWASRAYRRVAVGGDSAGGNVAVAAAIALRDQPKVALAFQVLVYPVLDTDVARPSYVSEARAFPIGAAEMRWFLDHYVEARLRDDDRVAPLRAASLVGLPPTHLVVAGHDPLRDEAHAFTRRLTEAGVPVTTELHGSLCHGFLRFTAASSGALAARDRLVERILALAQETAPSVT</sequence>
<organism evidence="3 4">
    <name type="scientific">Nocardioides vastitatis</name>
    <dbReference type="NCBI Taxonomy" id="2568655"/>
    <lineage>
        <taxon>Bacteria</taxon>
        <taxon>Bacillati</taxon>
        <taxon>Actinomycetota</taxon>
        <taxon>Actinomycetes</taxon>
        <taxon>Propionibacteriales</taxon>
        <taxon>Nocardioidaceae</taxon>
        <taxon>Nocardioides</taxon>
    </lineage>
</organism>
<dbReference type="PANTHER" id="PTHR48081:SF8">
    <property type="entry name" value="ALPHA_BETA HYDROLASE FOLD-3 DOMAIN-CONTAINING PROTEIN-RELATED"/>
    <property type="match status" value="1"/>
</dbReference>
<evidence type="ECO:0000313" key="4">
    <source>
        <dbReference type="Proteomes" id="UP001596072"/>
    </source>
</evidence>
<gene>
    <name evidence="3" type="ORF">ACFPQB_19985</name>
</gene>
<protein>
    <submittedName>
        <fullName evidence="3">Alpha/beta hydrolase</fullName>
    </submittedName>
</protein>
<dbReference type="PANTHER" id="PTHR48081">
    <property type="entry name" value="AB HYDROLASE SUPERFAMILY PROTEIN C4A8.06C"/>
    <property type="match status" value="1"/>
</dbReference>